<proteinExistence type="predicted"/>
<organism evidence="2">
    <name type="scientific">Psilocybe cubensis</name>
    <name type="common">Psychedelic mushroom</name>
    <name type="synonym">Stropharia cubensis</name>
    <dbReference type="NCBI Taxonomy" id="181762"/>
    <lineage>
        <taxon>Eukaryota</taxon>
        <taxon>Fungi</taxon>
        <taxon>Dikarya</taxon>
        <taxon>Basidiomycota</taxon>
        <taxon>Agaricomycotina</taxon>
        <taxon>Agaricomycetes</taxon>
        <taxon>Agaricomycetidae</taxon>
        <taxon>Agaricales</taxon>
        <taxon>Agaricineae</taxon>
        <taxon>Strophariaceae</taxon>
        <taxon>Psilocybe</taxon>
    </lineage>
</organism>
<evidence type="ECO:0000256" key="1">
    <source>
        <dbReference type="SAM" id="Phobius"/>
    </source>
</evidence>
<dbReference type="AlphaFoldDB" id="A0A8H7XK10"/>
<evidence type="ECO:0000313" key="2">
    <source>
        <dbReference type="EMBL" id="KAG5162521.1"/>
    </source>
</evidence>
<feature type="transmembrane region" description="Helical" evidence="1">
    <location>
        <begin position="25"/>
        <end position="46"/>
    </location>
</feature>
<feature type="transmembrane region" description="Helical" evidence="1">
    <location>
        <begin position="218"/>
        <end position="243"/>
    </location>
</feature>
<name>A0A8H7XK10_PSICU</name>
<keyword evidence="1" id="KW-1133">Transmembrane helix</keyword>
<protein>
    <submittedName>
        <fullName evidence="2">Uncharacterized protein</fullName>
    </submittedName>
</protein>
<feature type="transmembrane region" description="Helical" evidence="1">
    <location>
        <begin position="178"/>
        <end position="197"/>
    </location>
</feature>
<accession>A0A8H7XK10</accession>
<keyword evidence="1" id="KW-0472">Membrane</keyword>
<comment type="caution">
    <text evidence="2">The sequence shown here is derived from an EMBL/GenBank/DDBJ whole genome shotgun (WGS) entry which is preliminary data.</text>
</comment>
<feature type="transmembrane region" description="Helical" evidence="1">
    <location>
        <begin position="258"/>
        <end position="281"/>
    </location>
</feature>
<reference evidence="2" key="1">
    <citation type="submission" date="2021-02" db="EMBL/GenBank/DDBJ databases">
        <title>Psilocybe cubensis genome.</title>
        <authorList>
            <person name="Mckernan K.J."/>
            <person name="Crawford S."/>
            <person name="Trippe A."/>
            <person name="Kane L.T."/>
            <person name="Mclaughlin S."/>
        </authorList>
    </citation>
    <scope>NUCLEOTIDE SEQUENCE [LARGE SCALE GENOMIC DNA]</scope>
    <source>
        <strain evidence="2">MGC-MH-2018</strain>
    </source>
</reference>
<gene>
    <name evidence="2" type="ORF">JR316_012406</name>
</gene>
<keyword evidence="1" id="KW-0812">Transmembrane</keyword>
<dbReference type="EMBL" id="JAFIQS010000018">
    <property type="protein sequence ID" value="KAG5162521.1"/>
    <property type="molecule type" value="Genomic_DNA"/>
</dbReference>
<feature type="transmembrane region" description="Helical" evidence="1">
    <location>
        <begin position="104"/>
        <end position="126"/>
    </location>
</feature>
<sequence>MSTPEVPLPVSLQQRLISANVGSSMLFNFLMGIYTMTYGGTVYLYVIKKPANTNSRIVLALISALYILCFADFVVNWYFLIWSVVTNGESRASIFLATVSGTQWLFILNNCLFYSLFMTADGLLIWRCYHVWGRSIKSIVLPVFLYIAELALFVTETALSGLLGPDASDAQAALGNNISSALVFVSLGTTVSTTFLIGYRVHTASRLNVLHRRQAFNYVINMIVESAAAYTVVLLLWAIIIIIPSTSFIQSPFSEADLYIQVVLGIVAGMAPTVLVARIALKNSGGGGPSHVASAQISALDFYSSHGTRQETDASERITYETSDATEELKNNYNVTPMLG</sequence>
<feature type="transmembrane region" description="Helical" evidence="1">
    <location>
        <begin position="138"/>
        <end position="158"/>
    </location>
</feature>
<feature type="transmembrane region" description="Helical" evidence="1">
    <location>
        <begin position="58"/>
        <end position="84"/>
    </location>
</feature>